<evidence type="ECO:0000313" key="2">
    <source>
        <dbReference type="Proteomes" id="UP000500892"/>
    </source>
</evidence>
<dbReference type="EMBL" id="CP051772">
    <property type="protein sequence ID" value="QJF03217.1"/>
    <property type="molecule type" value="Genomic_DNA"/>
</dbReference>
<dbReference type="Proteomes" id="UP000500892">
    <property type="component" value="Chromosome"/>
</dbReference>
<gene>
    <name evidence="1" type="ORF">R7A2020_20955</name>
</gene>
<name>A0ABX6MVS8_9HYPH</name>
<sequence length="249" mass="28266">MGNSVKKRVRHRRRRRTVEKVEPMRFPSTEELLQQGGVNAAIDDLGRNLGALGRQHRREHREAVACGYYLARVLQAEPDLWRDFCHRPDWVGKRNRPHPEHPSKAIEHVFRLSCGLDSPVGQKRASKLKFALADAWEANVMPIEIPDWLKQKGGVEKAYKARRARLATEKAGISPVDGPRRAARTDTDAPSLVFSDEGQLARLRHIGNKSDAWMLVRQSATDPSKLNVVHVKRSKIGHLRWPPDDSTPL</sequence>
<protein>
    <submittedName>
        <fullName evidence="1">Uncharacterized protein</fullName>
    </submittedName>
</protein>
<evidence type="ECO:0000313" key="1">
    <source>
        <dbReference type="EMBL" id="QJF03217.1"/>
    </source>
</evidence>
<dbReference type="GeneID" id="66684485"/>
<proteinExistence type="predicted"/>
<dbReference type="RefSeq" id="WP_081285668.1">
    <property type="nucleotide sequence ID" value="NZ_CP033366.1"/>
</dbReference>
<keyword evidence="2" id="KW-1185">Reference proteome</keyword>
<organism evidence="1 2">
    <name type="scientific">Mesorhizobium japonicum R7A</name>
    <dbReference type="NCBI Taxonomy" id="935547"/>
    <lineage>
        <taxon>Bacteria</taxon>
        <taxon>Pseudomonadati</taxon>
        <taxon>Pseudomonadota</taxon>
        <taxon>Alphaproteobacteria</taxon>
        <taxon>Hyphomicrobiales</taxon>
        <taxon>Phyllobacteriaceae</taxon>
        <taxon>Mesorhizobium</taxon>
    </lineage>
</organism>
<accession>A0ABX6MVS8</accession>
<reference evidence="1 2" key="1">
    <citation type="submission" date="2020-04" db="EMBL/GenBank/DDBJ databases">
        <title>Mesorhizobium japonicum R7A epigenetic regulation of quorum sensing and ICE transfer.</title>
        <authorList>
            <person name="Ramsay J.P."/>
            <person name="Colombi E."/>
            <person name="Perry B.J."/>
            <person name="Staltari A."/>
        </authorList>
    </citation>
    <scope>NUCLEOTIDE SEQUENCE [LARGE SCALE GENOMIC DNA]</scope>
    <source>
        <strain evidence="1 2">R7A</strain>
    </source>
</reference>